<sequence>MESKLTTRCLAENRTRGKKKDIRKEAASSLLVDIPLILC</sequence>
<dbReference type="AlphaFoldDB" id="A0A0E9RK69"/>
<protein>
    <submittedName>
        <fullName evidence="1">Uncharacterized protein</fullName>
    </submittedName>
</protein>
<reference evidence="1" key="2">
    <citation type="journal article" date="2015" name="Fish Shellfish Immunol.">
        <title>Early steps in the European eel (Anguilla anguilla)-Vibrio vulnificus interaction in the gills: Role of the RtxA13 toxin.</title>
        <authorList>
            <person name="Callol A."/>
            <person name="Pajuelo D."/>
            <person name="Ebbesson L."/>
            <person name="Teles M."/>
            <person name="MacKenzie S."/>
            <person name="Amaro C."/>
        </authorList>
    </citation>
    <scope>NUCLEOTIDE SEQUENCE</scope>
</reference>
<accession>A0A0E9RK69</accession>
<name>A0A0E9RK69_ANGAN</name>
<reference evidence="1" key="1">
    <citation type="submission" date="2014-11" db="EMBL/GenBank/DDBJ databases">
        <authorList>
            <person name="Amaro Gonzalez C."/>
        </authorList>
    </citation>
    <scope>NUCLEOTIDE SEQUENCE</scope>
</reference>
<proteinExistence type="predicted"/>
<evidence type="ECO:0000313" key="1">
    <source>
        <dbReference type="EMBL" id="JAH28830.1"/>
    </source>
</evidence>
<organism evidence="1">
    <name type="scientific">Anguilla anguilla</name>
    <name type="common">European freshwater eel</name>
    <name type="synonym">Muraena anguilla</name>
    <dbReference type="NCBI Taxonomy" id="7936"/>
    <lineage>
        <taxon>Eukaryota</taxon>
        <taxon>Metazoa</taxon>
        <taxon>Chordata</taxon>
        <taxon>Craniata</taxon>
        <taxon>Vertebrata</taxon>
        <taxon>Euteleostomi</taxon>
        <taxon>Actinopterygii</taxon>
        <taxon>Neopterygii</taxon>
        <taxon>Teleostei</taxon>
        <taxon>Anguilliformes</taxon>
        <taxon>Anguillidae</taxon>
        <taxon>Anguilla</taxon>
    </lineage>
</organism>
<dbReference type="EMBL" id="GBXM01079747">
    <property type="protein sequence ID" value="JAH28830.1"/>
    <property type="molecule type" value="Transcribed_RNA"/>
</dbReference>